<dbReference type="GO" id="GO:0015562">
    <property type="term" value="F:efflux transmembrane transporter activity"/>
    <property type="evidence" value="ECO:0007669"/>
    <property type="project" value="InterPro"/>
</dbReference>
<dbReference type="SUPFAM" id="SSF56954">
    <property type="entry name" value="Outer membrane efflux proteins (OEP)"/>
    <property type="match status" value="1"/>
</dbReference>
<dbReference type="Gene3D" id="1.20.1600.10">
    <property type="entry name" value="Outer membrane efflux proteins (OEP)"/>
    <property type="match status" value="1"/>
</dbReference>
<gene>
    <name evidence="3" type="ORF">K8U91_03055</name>
</gene>
<name>A0A921MQX8_9BACT</name>
<proteinExistence type="inferred from homology"/>
<keyword evidence="2" id="KW-1134">Transmembrane beta strand</keyword>
<comment type="subcellular location">
    <subcellularLocation>
        <location evidence="2">Cell membrane</location>
        <topology evidence="2">Lipid-anchor</topology>
    </subcellularLocation>
</comment>
<dbReference type="EMBL" id="DYUD01000011">
    <property type="protein sequence ID" value="HJG88444.1"/>
    <property type="molecule type" value="Genomic_DNA"/>
</dbReference>
<keyword evidence="2" id="KW-0812">Transmembrane</keyword>
<dbReference type="GO" id="GO:0005886">
    <property type="term" value="C:plasma membrane"/>
    <property type="evidence" value="ECO:0007669"/>
    <property type="project" value="UniProtKB-SubCell"/>
</dbReference>
<dbReference type="Gene3D" id="2.20.200.10">
    <property type="entry name" value="Outer membrane efflux proteins (OEP)"/>
    <property type="match status" value="1"/>
</dbReference>
<dbReference type="NCBIfam" id="TIGR01845">
    <property type="entry name" value="outer_NodT"/>
    <property type="match status" value="1"/>
</dbReference>
<dbReference type="RefSeq" id="WP_273305484.1">
    <property type="nucleotide sequence ID" value="NZ_DYUD01000011.1"/>
</dbReference>
<reference evidence="3" key="2">
    <citation type="submission" date="2021-09" db="EMBL/GenBank/DDBJ databases">
        <authorList>
            <person name="Gilroy R."/>
        </authorList>
    </citation>
    <scope>NUCLEOTIDE SEQUENCE</scope>
    <source>
        <strain evidence="3">CHK121-7720</strain>
    </source>
</reference>
<keyword evidence="2" id="KW-0449">Lipoprotein</keyword>
<keyword evidence="2" id="KW-0564">Palmitate</keyword>
<accession>A0A921MQX8</accession>
<comment type="similarity">
    <text evidence="1 2">Belongs to the outer membrane factor (OMF) (TC 1.B.17) family.</text>
</comment>
<dbReference type="Proteomes" id="UP000757103">
    <property type="component" value="Unassembled WGS sequence"/>
</dbReference>
<evidence type="ECO:0000313" key="3">
    <source>
        <dbReference type="EMBL" id="HJG88444.1"/>
    </source>
</evidence>
<organism evidence="3 4">
    <name type="scientific">Barnesiella viscericola</name>
    <dbReference type="NCBI Taxonomy" id="397865"/>
    <lineage>
        <taxon>Bacteria</taxon>
        <taxon>Pseudomonadati</taxon>
        <taxon>Bacteroidota</taxon>
        <taxon>Bacteroidia</taxon>
        <taxon>Bacteroidales</taxon>
        <taxon>Barnesiellaceae</taxon>
        <taxon>Barnesiella</taxon>
    </lineage>
</organism>
<dbReference type="AlphaFoldDB" id="A0A921MQX8"/>
<comment type="caution">
    <text evidence="3">The sequence shown here is derived from an EMBL/GenBank/DDBJ whole genome shotgun (WGS) entry which is preliminary data.</text>
</comment>
<evidence type="ECO:0000256" key="2">
    <source>
        <dbReference type="RuleBase" id="RU362097"/>
    </source>
</evidence>
<dbReference type="Pfam" id="PF02321">
    <property type="entry name" value="OEP"/>
    <property type="match status" value="2"/>
</dbReference>
<dbReference type="PANTHER" id="PTHR30203:SF33">
    <property type="entry name" value="BLR4455 PROTEIN"/>
    <property type="match status" value="1"/>
</dbReference>
<evidence type="ECO:0000313" key="4">
    <source>
        <dbReference type="Proteomes" id="UP000757103"/>
    </source>
</evidence>
<dbReference type="PANTHER" id="PTHR30203">
    <property type="entry name" value="OUTER MEMBRANE CATION EFFLUX PROTEIN"/>
    <property type="match status" value="1"/>
</dbReference>
<keyword evidence="2" id="KW-0472">Membrane</keyword>
<dbReference type="InterPro" id="IPR010131">
    <property type="entry name" value="MdtP/NodT-like"/>
</dbReference>
<evidence type="ECO:0000256" key="1">
    <source>
        <dbReference type="ARBA" id="ARBA00007613"/>
    </source>
</evidence>
<dbReference type="InterPro" id="IPR003423">
    <property type="entry name" value="OMP_efflux"/>
</dbReference>
<protein>
    <submittedName>
        <fullName evidence="3">TolC family protein</fullName>
    </submittedName>
</protein>
<reference evidence="3" key="1">
    <citation type="journal article" date="2021" name="PeerJ">
        <title>Extensive microbial diversity within the chicken gut microbiome revealed by metagenomics and culture.</title>
        <authorList>
            <person name="Gilroy R."/>
            <person name="Ravi A."/>
            <person name="Getino M."/>
            <person name="Pursley I."/>
            <person name="Horton D.L."/>
            <person name="Alikhan N.F."/>
            <person name="Baker D."/>
            <person name="Gharbi K."/>
            <person name="Hall N."/>
            <person name="Watson M."/>
            <person name="Adriaenssens E.M."/>
            <person name="Foster-Nyarko E."/>
            <person name="Jarju S."/>
            <person name="Secka A."/>
            <person name="Antonio M."/>
            <person name="Oren A."/>
            <person name="Chaudhuri R.R."/>
            <person name="La Ragione R."/>
            <person name="Hildebrand F."/>
            <person name="Pallen M.J."/>
        </authorList>
    </citation>
    <scope>NUCLEOTIDE SEQUENCE</scope>
    <source>
        <strain evidence="3">CHK121-7720</strain>
    </source>
</reference>
<sequence length="469" mass="51229">MKRILLYVVCGLTMATTFNSCYIYNKYHRPDDITVEGLFRDTVSDTDTLAADSVSFGDLPWEEVFTDPTLQELIRTGLERNSDLQSAMLQIEAAQASFTAARLAFLPSLSLTPQGGVSSFDSSKGQWTYNAPVTASWEIDIFGRLLNSERNAKAMLMQSEAYKQAVRTQLIATIANGYYTLLMLDEQLAITEETAMTWQKSVETIKAMKIGGMTNEAAVAQSEANSYMIAASIPSLRQQIRETENSLSTLLYQAPQTIKRGKFQDQQLPEMYQVGVPVQLLANRPDVRSAELSLAAAYYSTNIARSAFYPNIVISGSAGWTNSAGSGIVNPGKLLLSAAASLVQPLFNRGSNIANLKAAKAQQKIAAINFQQAILNAGAEVSNALYQIQSTKETLVNRDLQVASLEKAVESTMSLMTLGTSTYLEVLTAQQSLLNAQLSQISDSYQCMVAVINLYQALGGGREIEEENK</sequence>